<dbReference type="OrthoDB" id="2413561at2759"/>
<dbReference type="InterPro" id="IPR020635">
    <property type="entry name" value="Tyr_kinase_cat_dom"/>
</dbReference>
<dbReference type="Proteomes" id="UP000784294">
    <property type="component" value="Unassembled WGS sequence"/>
</dbReference>
<dbReference type="PANTHER" id="PTHR24416:SF573">
    <property type="entry name" value="INACTIVE TYROSINE-PROTEIN KINASE 7"/>
    <property type="match status" value="1"/>
</dbReference>
<dbReference type="EMBL" id="CAAALY010125406">
    <property type="protein sequence ID" value="VEL31695.1"/>
    <property type="molecule type" value="Genomic_DNA"/>
</dbReference>
<dbReference type="InterPro" id="IPR050122">
    <property type="entry name" value="RTK"/>
</dbReference>
<dbReference type="PROSITE" id="PS50011">
    <property type="entry name" value="PROTEIN_KINASE_DOM"/>
    <property type="match status" value="1"/>
</dbReference>
<dbReference type="InterPro" id="IPR008266">
    <property type="entry name" value="Tyr_kinase_AS"/>
</dbReference>
<keyword evidence="3" id="KW-1185">Reference proteome</keyword>
<dbReference type="InterPro" id="IPR011009">
    <property type="entry name" value="Kinase-like_dom_sf"/>
</dbReference>
<dbReference type="Gene3D" id="1.10.510.10">
    <property type="entry name" value="Transferase(Phosphotransferase) domain 1"/>
    <property type="match status" value="1"/>
</dbReference>
<sequence>MLRRLPSLGRSQKLSLCGQVALGMQHLAEELQLVHRDLAARNLVVFCNGSTDSVAPLVGSGLSFEVKISSPGLSRDIYANEYYTPSQVAGMATASGGNVLCLPVRWMAPECLAAVSEPNVPALAASAAVGSCYTSRSDVWAFAVVVCEIFSLADHLPLARLSDPEILQAGRATAAAVMTGATSNVALKSTSASVMSQQPLCPDVPNELPGCLANLLHRCWAPVPQHRPTFGEITALLSDLMTDMGV</sequence>
<dbReference type="SUPFAM" id="SSF56112">
    <property type="entry name" value="Protein kinase-like (PK-like)"/>
    <property type="match status" value="1"/>
</dbReference>
<dbReference type="GO" id="GO:0005524">
    <property type="term" value="F:ATP binding"/>
    <property type="evidence" value="ECO:0007669"/>
    <property type="project" value="InterPro"/>
</dbReference>
<reference evidence="2" key="1">
    <citation type="submission" date="2018-11" db="EMBL/GenBank/DDBJ databases">
        <authorList>
            <consortium name="Pathogen Informatics"/>
        </authorList>
    </citation>
    <scope>NUCLEOTIDE SEQUENCE</scope>
</reference>
<name>A0A3S5AAA7_9PLAT</name>
<dbReference type="PANTHER" id="PTHR24416">
    <property type="entry name" value="TYROSINE-PROTEIN KINASE RECEPTOR"/>
    <property type="match status" value="1"/>
</dbReference>
<evidence type="ECO:0000259" key="1">
    <source>
        <dbReference type="PROSITE" id="PS50011"/>
    </source>
</evidence>
<dbReference type="InterPro" id="IPR001245">
    <property type="entry name" value="Ser-Thr/Tyr_kinase_cat_dom"/>
</dbReference>
<gene>
    <name evidence="2" type="ORF">PXEA_LOCUS25135</name>
</gene>
<dbReference type="PROSITE" id="PS00109">
    <property type="entry name" value="PROTEIN_KINASE_TYR"/>
    <property type="match status" value="1"/>
</dbReference>
<dbReference type="GO" id="GO:0004714">
    <property type="term" value="F:transmembrane receptor protein tyrosine kinase activity"/>
    <property type="evidence" value="ECO:0007669"/>
    <property type="project" value="TreeGrafter"/>
</dbReference>
<dbReference type="Pfam" id="PF07714">
    <property type="entry name" value="PK_Tyr_Ser-Thr"/>
    <property type="match status" value="1"/>
</dbReference>
<protein>
    <recommendedName>
        <fullName evidence="1">Protein kinase domain-containing protein</fullName>
    </recommendedName>
</protein>
<dbReference type="InterPro" id="IPR000719">
    <property type="entry name" value="Prot_kinase_dom"/>
</dbReference>
<accession>A0A3S5AAA7</accession>
<feature type="domain" description="Protein kinase" evidence="1">
    <location>
        <begin position="1"/>
        <end position="241"/>
    </location>
</feature>
<comment type="caution">
    <text evidence="2">The sequence shown here is derived from an EMBL/GenBank/DDBJ whole genome shotgun (WGS) entry which is preliminary data.</text>
</comment>
<dbReference type="AlphaFoldDB" id="A0A3S5AAA7"/>
<evidence type="ECO:0000313" key="3">
    <source>
        <dbReference type="Proteomes" id="UP000784294"/>
    </source>
</evidence>
<evidence type="ECO:0000313" key="2">
    <source>
        <dbReference type="EMBL" id="VEL31695.1"/>
    </source>
</evidence>
<dbReference type="SMART" id="SM00219">
    <property type="entry name" value="TyrKc"/>
    <property type="match status" value="1"/>
</dbReference>
<organism evidence="2 3">
    <name type="scientific">Protopolystoma xenopodis</name>
    <dbReference type="NCBI Taxonomy" id="117903"/>
    <lineage>
        <taxon>Eukaryota</taxon>
        <taxon>Metazoa</taxon>
        <taxon>Spiralia</taxon>
        <taxon>Lophotrochozoa</taxon>
        <taxon>Platyhelminthes</taxon>
        <taxon>Monogenea</taxon>
        <taxon>Polyopisthocotylea</taxon>
        <taxon>Polystomatidea</taxon>
        <taxon>Polystomatidae</taxon>
        <taxon>Protopolystoma</taxon>
    </lineage>
</organism>
<proteinExistence type="predicted"/>